<evidence type="ECO:0000256" key="2">
    <source>
        <dbReference type="SAM" id="MobiDB-lite"/>
    </source>
</evidence>
<keyword evidence="4" id="KW-1185">Reference proteome</keyword>
<keyword evidence="1" id="KW-0175">Coiled coil</keyword>
<dbReference type="EMBL" id="AGNL01049152">
    <property type="protein sequence ID" value="EJK44836.1"/>
    <property type="molecule type" value="Genomic_DNA"/>
</dbReference>
<evidence type="ECO:0000256" key="1">
    <source>
        <dbReference type="SAM" id="Coils"/>
    </source>
</evidence>
<proteinExistence type="predicted"/>
<feature type="coiled-coil region" evidence="1">
    <location>
        <begin position="494"/>
        <end position="521"/>
    </location>
</feature>
<dbReference type="OrthoDB" id="2441647at2759"/>
<dbReference type="OMA" id="SCNINIG"/>
<accession>K0R7X1</accession>
<sequence>MPRIEYEENEDEGSEKTEKDWDPRSTSPSAAEASCCGRRAIPMTLRPPLSIKRAGATASLCIIARARPAEVLERLITSVTSMETGGCYRSFRCGIVLSLCSAACPSGIIYTSFWPNICAGLLGGSSAAPLSVGLPFEFGFADQTTPLPRGEHIYKSTFNVANHHMTEARGCGAIRLALHRGAMRPAHTPNGESVSKQRNSRVSGGFKKERSGNDREFASAIAKNHSAAKTGRKSSRRSRPLTPKPAYVATPFRNEIMGGDGVGVGKTAEQYEKAIQRALSENAELNATIELLASKLIASSAAIMTVKSLSNCRVDLRETTDERKALEELEVDEVASKSVIETLTAERLDASVKVNELQSLLKSAEQKHDALSSEKKELELTMDMLAEETIDCRSKYNKALRKHGEDEKRLSEFETSIAELERKNALLAQQLASSQAQLRRQVTTLQGERGGCVEGAGELDESQRAIALLESSGPEQSNEIMVLAATSNDLAIGRDQLAEENADLAEQLADAKSKISGHEATISENEIKIISLTDEVSALISWKEALTLQKIEKDEVLAEHIEQNASLASMLSDAKDERDSIQEMLESSVSMQKQLSTRITSLEKENIALIEREKEATKEVSELTSQLSVAETDMADMDDMLSGRQVELDTLTQKHLQLIDEKGLLSEQNELLNEQLNGARLKFSVLEKALCEMETEKNCLATSLREADQENEGLTVQVENMRHELESTAVTLADVQSMIHLDHREATKMTREIKDLKTKISILEESLTETRRERDDTASRLESSRLVEDELRDQLEDSQAMVEAMTTRVEQMTKDVAQLGAHRDTSDELSQHLRLKMKRQEEASRDEIQCLENIISSLKKEYGAFKTEMEFALGAQTRHCEAKLEALCGDYLATPQSANSFDDLVALLGRELKCVRSKSDLLSSELERSQDEGIILGQQVLILSKEVSKYKLQSKDMLQALEEFTKTRSRDPDLPLDEVMVDNEIKKRLAVFRQKIEAGDYVMGTGPAVINEK</sequence>
<reference evidence="3 4" key="1">
    <citation type="journal article" date="2012" name="Genome Biol.">
        <title>Genome and low-iron response of an oceanic diatom adapted to chronic iron limitation.</title>
        <authorList>
            <person name="Lommer M."/>
            <person name="Specht M."/>
            <person name="Roy A.S."/>
            <person name="Kraemer L."/>
            <person name="Andreson R."/>
            <person name="Gutowska M.A."/>
            <person name="Wolf J."/>
            <person name="Bergner S.V."/>
            <person name="Schilhabel M.B."/>
            <person name="Klostermeier U.C."/>
            <person name="Beiko R.G."/>
            <person name="Rosenstiel P."/>
            <person name="Hippler M."/>
            <person name="Laroche J."/>
        </authorList>
    </citation>
    <scope>NUCLEOTIDE SEQUENCE [LARGE SCALE GENOMIC DNA]</scope>
    <source>
        <strain evidence="3 4">CCMP1005</strain>
    </source>
</reference>
<feature type="compositionally biased region" description="Basic and acidic residues" evidence="2">
    <location>
        <begin position="14"/>
        <end position="23"/>
    </location>
</feature>
<gene>
    <name evidence="3" type="ORF">THAOC_36597</name>
</gene>
<feature type="compositionally biased region" description="Basic and acidic residues" evidence="2">
    <location>
        <begin position="206"/>
        <end position="217"/>
    </location>
</feature>
<dbReference type="AlphaFoldDB" id="K0R7X1"/>
<feature type="coiled-coil region" evidence="1">
    <location>
        <begin position="704"/>
        <end position="815"/>
    </location>
</feature>
<name>K0R7X1_THAOC</name>
<organism evidence="3 4">
    <name type="scientific">Thalassiosira oceanica</name>
    <name type="common">Marine diatom</name>
    <dbReference type="NCBI Taxonomy" id="159749"/>
    <lineage>
        <taxon>Eukaryota</taxon>
        <taxon>Sar</taxon>
        <taxon>Stramenopiles</taxon>
        <taxon>Ochrophyta</taxon>
        <taxon>Bacillariophyta</taxon>
        <taxon>Coscinodiscophyceae</taxon>
        <taxon>Thalassiosirophycidae</taxon>
        <taxon>Thalassiosirales</taxon>
        <taxon>Thalassiosiraceae</taxon>
        <taxon>Thalassiosira</taxon>
    </lineage>
</organism>
<feature type="coiled-coil region" evidence="1">
    <location>
        <begin position="557"/>
        <end position="633"/>
    </location>
</feature>
<feature type="compositionally biased region" description="Polar residues" evidence="2">
    <location>
        <begin position="190"/>
        <end position="202"/>
    </location>
</feature>
<evidence type="ECO:0000313" key="3">
    <source>
        <dbReference type="EMBL" id="EJK44836.1"/>
    </source>
</evidence>
<feature type="region of interest" description="Disordered" evidence="2">
    <location>
        <begin position="184"/>
        <end position="246"/>
    </location>
</feature>
<feature type="region of interest" description="Disordered" evidence="2">
    <location>
        <begin position="1"/>
        <end position="31"/>
    </location>
</feature>
<evidence type="ECO:0000313" key="4">
    <source>
        <dbReference type="Proteomes" id="UP000266841"/>
    </source>
</evidence>
<feature type="compositionally biased region" description="Basic residues" evidence="2">
    <location>
        <begin position="230"/>
        <end position="239"/>
    </location>
</feature>
<dbReference type="Proteomes" id="UP000266841">
    <property type="component" value="Unassembled WGS sequence"/>
</dbReference>
<feature type="coiled-coil region" evidence="1">
    <location>
        <begin position="268"/>
        <end position="437"/>
    </location>
</feature>
<protein>
    <submittedName>
        <fullName evidence="3">Uncharacterized protein</fullName>
    </submittedName>
</protein>
<dbReference type="SUPFAM" id="SSF90257">
    <property type="entry name" value="Myosin rod fragments"/>
    <property type="match status" value="1"/>
</dbReference>
<comment type="caution">
    <text evidence="3">The sequence shown here is derived from an EMBL/GenBank/DDBJ whole genome shotgun (WGS) entry which is preliminary data.</text>
</comment>